<evidence type="ECO:0000256" key="11">
    <source>
        <dbReference type="ARBA" id="ARBA00023136"/>
    </source>
</evidence>
<dbReference type="PROSITE" id="PS50902">
    <property type="entry name" value="FLAVODOXIN_LIKE"/>
    <property type="match status" value="1"/>
</dbReference>
<name>A0A8J9Y825_9NEOP</name>
<gene>
    <name evidence="16" type="ORF">BINO364_LOCUS7040</name>
</gene>
<organism evidence="16 17">
    <name type="scientific">Brenthis ino</name>
    <name type="common">lesser marbled fritillary</name>
    <dbReference type="NCBI Taxonomy" id="405034"/>
    <lineage>
        <taxon>Eukaryota</taxon>
        <taxon>Metazoa</taxon>
        <taxon>Ecdysozoa</taxon>
        <taxon>Arthropoda</taxon>
        <taxon>Hexapoda</taxon>
        <taxon>Insecta</taxon>
        <taxon>Pterygota</taxon>
        <taxon>Neoptera</taxon>
        <taxon>Endopterygota</taxon>
        <taxon>Lepidoptera</taxon>
        <taxon>Glossata</taxon>
        <taxon>Ditrysia</taxon>
        <taxon>Papilionoidea</taxon>
        <taxon>Nymphalidae</taxon>
        <taxon>Heliconiinae</taxon>
        <taxon>Argynnini</taxon>
        <taxon>Brenthis</taxon>
    </lineage>
</organism>
<dbReference type="FunFam" id="3.40.50.80:FF:000001">
    <property type="entry name" value="NADPH--cytochrome P450 reductase 1"/>
    <property type="match status" value="1"/>
</dbReference>
<keyword evidence="6" id="KW-0256">Endoplasmic reticulum</keyword>
<dbReference type="GO" id="GO:0005829">
    <property type="term" value="C:cytosol"/>
    <property type="evidence" value="ECO:0007669"/>
    <property type="project" value="TreeGrafter"/>
</dbReference>
<dbReference type="Proteomes" id="UP000838878">
    <property type="component" value="Chromosome 2"/>
</dbReference>
<evidence type="ECO:0000256" key="12">
    <source>
        <dbReference type="ARBA" id="ARBA00023797"/>
    </source>
</evidence>
<dbReference type="PANTHER" id="PTHR19384:SF17">
    <property type="entry name" value="NADPH--CYTOCHROME P450 REDUCTASE"/>
    <property type="match status" value="1"/>
</dbReference>
<evidence type="ECO:0000256" key="1">
    <source>
        <dbReference type="ARBA" id="ARBA00001917"/>
    </source>
</evidence>
<dbReference type="CDD" id="cd06204">
    <property type="entry name" value="CYPOR"/>
    <property type="match status" value="1"/>
</dbReference>
<evidence type="ECO:0000259" key="14">
    <source>
        <dbReference type="PROSITE" id="PS50902"/>
    </source>
</evidence>
<evidence type="ECO:0000256" key="13">
    <source>
        <dbReference type="SAM" id="Phobius"/>
    </source>
</evidence>
<dbReference type="FunFam" id="3.40.50.360:FF:000036">
    <property type="entry name" value="NADPH--cytochrome P450 reductase"/>
    <property type="match status" value="1"/>
</dbReference>
<dbReference type="SUPFAM" id="SSF52218">
    <property type="entry name" value="Flavoproteins"/>
    <property type="match status" value="1"/>
</dbReference>
<reference evidence="16" key="1">
    <citation type="submission" date="2021-12" db="EMBL/GenBank/DDBJ databases">
        <authorList>
            <person name="Martin H S."/>
        </authorList>
    </citation>
    <scope>NUCLEOTIDE SEQUENCE</scope>
</reference>
<dbReference type="InterPro" id="IPR017927">
    <property type="entry name" value="FAD-bd_FR_type"/>
</dbReference>
<feature type="non-terminal residue" evidence="16">
    <location>
        <position position="828"/>
    </location>
</feature>
<keyword evidence="3" id="KW-0285">Flavoprotein</keyword>
<dbReference type="Pfam" id="PF00258">
    <property type="entry name" value="Flavodoxin_1"/>
    <property type="match status" value="1"/>
</dbReference>
<dbReference type="Gene3D" id="3.40.50.80">
    <property type="entry name" value="Nucleotide-binding domain of ferredoxin-NADP reductase (FNR) module"/>
    <property type="match status" value="1"/>
</dbReference>
<dbReference type="EC" id="1.6.2.4" evidence="12"/>
<keyword evidence="9 13" id="KW-1133">Transmembrane helix</keyword>
<keyword evidence="11 13" id="KW-0472">Membrane</keyword>
<evidence type="ECO:0000256" key="6">
    <source>
        <dbReference type="ARBA" id="ARBA00022824"/>
    </source>
</evidence>
<dbReference type="InterPro" id="IPR001094">
    <property type="entry name" value="Flavdoxin-like"/>
</dbReference>
<dbReference type="Pfam" id="PF00667">
    <property type="entry name" value="FAD_binding_1"/>
    <property type="match status" value="1"/>
</dbReference>
<dbReference type="InterPro" id="IPR001433">
    <property type="entry name" value="OxRdtase_FAD/NAD-bd"/>
</dbReference>
<keyword evidence="17" id="KW-1185">Reference proteome</keyword>
<dbReference type="GO" id="GO:0009725">
    <property type="term" value="P:response to hormone"/>
    <property type="evidence" value="ECO:0007669"/>
    <property type="project" value="TreeGrafter"/>
</dbReference>
<dbReference type="HAMAP" id="MF_03212">
    <property type="entry name" value="NCPR"/>
    <property type="match status" value="1"/>
</dbReference>
<dbReference type="PRINTS" id="PR00369">
    <property type="entry name" value="FLAVODOXIN"/>
</dbReference>
<dbReference type="InterPro" id="IPR001709">
    <property type="entry name" value="Flavoprot_Pyr_Nucl_cyt_Rdtase"/>
</dbReference>
<evidence type="ECO:0000256" key="10">
    <source>
        <dbReference type="ARBA" id="ARBA00023002"/>
    </source>
</evidence>
<protein>
    <recommendedName>
        <fullName evidence="12">NADPH--hemoprotein reductase</fullName>
        <ecNumber evidence="12">1.6.2.4</ecNumber>
    </recommendedName>
</protein>
<keyword evidence="10" id="KW-0560">Oxidoreductase</keyword>
<sequence length="828" mass="94287">MDTEHEEIKYVNEDLESNVFGSDCEVYPQILKNERNIGNKVCKEDCEVYPQILKNERNIGNKVCKENCEVQPQVLKNDMCYENNRRESISEVHPQDFSNEKNHENNLFVIEPRCEKVISISIENPKLKEGLILDKIKISDGLDINCTMSDNTQDILKETAAAAAISGSLFSTFDIFMLVTLFGAAVWWLYSSKKEDKKDELLLHNYAIQPAGSIQVTENSFIKKLQSSGRSLVVFYGSQTGTGEEFAGRLAKEGIRYKMKGMVADPEECDMEELTKLKEIENSLAVFCLATYGEGDPTDNAMEFVEWLKNDNDLTGLNYAVFGLGNKTYEHYNSVATYVDKRLEELGATRVHELGLGDDDANIEDDFITWKDKFWPSVCEKFNIESTGEEQLTRQFNLITHSPDEISPNEIFTGEIARLHTLQKQRPPFDVKNPFLAEIKVNRELFKGGDRSCLHIELDISGSNMRYEAGDHVAVYPINNKDLVERLGKLTDANLNEVFSLVNTDQESTKKHPFPCPTSYRTALSHYLEITTLPRTHILRELVEYCSDEEDKNKLLLMATNSKEGKELYQSFVVDACRNIVHILEDIKSCKPPLDHICELLPRIQPRYYSISSSPKLHPETVHVTAVVVKYTTPTGRINNGVATTWLADNKPEPGTPGPRVPVYIRKSQFRLPLQTQTPILMIGPGTGIAPFRGFLQERSYARQNGKEVGDSVLYFGCRHRDQDFLYQEELEEYQKNGDVQLHVAFSRDQAQKIYVTHLLENNLDQVWDIIGKRNGHIYICGDAKNMAVDVRNIVLKAVMVKGDRSEADAIQFLRKLESMKKYSADVW</sequence>
<dbReference type="InterPro" id="IPR008254">
    <property type="entry name" value="Flavodoxin/NO_synth"/>
</dbReference>
<evidence type="ECO:0000313" key="17">
    <source>
        <dbReference type="Proteomes" id="UP000838878"/>
    </source>
</evidence>
<dbReference type="InterPro" id="IPR003097">
    <property type="entry name" value="CysJ-like_FAD-binding"/>
</dbReference>
<dbReference type="Gene3D" id="1.20.990.10">
    <property type="entry name" value="NADPH-cytochrome p450 Reductase, Chain A, domain 3"/>
    <property type="match status" value="1"/>
</dbReference>
<dbReference type="Gene3D" id="2.40.30.10">
    <property type="entry name" value="Translation factors"/>
    <property type="match status" value="1"/>
</dbReference>
<dbReference type="InterPro" id="IPR029039">
    <property type="entry name" value="Flavoprotein-like_sf"/>
</dbReference>
<keyword evidence="4" id="KW-0288">FMN</keyword>
<dbReference type="PROSITE" id="PS51384">
    <property type="entry name" value="FAD_FR"/>
    <property type="match status" value="1"/>
</dbReference>
<evidence type="ECO:0000313" key="16">
    <source>
        <dbReference type="EMBL" id="CAH0720869.1"/>
    </source>
</evidence>
<dbReference type="Pfam" id="PF00175">
    <property type="entry name" value="NAD_binding_1"/>
    <property type="match status" value="1"/>
</dbReference>
<evidence type="ECO:0000256" key="8">
    <source>
        <dbReference type="ARBA" id="ARBA00022857"/>
    </source>
</evidence>
<dbReference type="AlphaFoldDB" id="A0A8J9Y825"/>
<evidence type="ECO:0000256" key="2">
    <source>
        <dbReference type="ARBA" id="ARBA00001974"/>
    </source>
</evidence>
<dbReference type="InterPro" id="IPR023173">
    <property type="entry name" value="NADPH_Cyt_P450_Rdtase_alpha"/>
</dbReference>
<dbReference type="Gene3D" id="3.40.50.360">
    <property type="match status" value="1"/>
</dbReference>
<proteinExistence type="inferred from homology"/>
<comment type="cofactor">
    <cofactor evidence="2">
        <name>FAD</name>
        <dbReference type="ChEBI" id="CHEBI:57692"/>
    </cofactor>
</comment>
<dbReference type="SUPFAM" id="SSF63380">
    <property type="entry name" value="Riboflavin synthase domain-like"/>
    <property type="match status" value="1"/>
</dbReference>
<keyword evidence="8" id="KW-0521">NADP</keyword>
<evidence type="ECO:0000256" key="5">
    <source>
        <dbReference type="ARBA" id="ARBA00022692"/>
    </source>
</evidence>
<evidence type="ECO:0000259" key="15">
    <source>
        <dbReference type="PROSITE" id="PS51384"/>
    </source>
</evidence>
<dbReference type="GO" id="GO:0050660">
    <property type="term" value="F:flavin adenine dinucleotide binding"/>
    <property type="evidence" value="ECO:0007669"/>
    <property type="project" value="TreeGrafter"/>
</dbReference>
<feature type="domain" description="FAD-binding FR-type" evidence="15">
    <location>
        <begin position="432"/>
        <end position="673"/>
    </location>
</feature>
<evidence type="ECO:0000256" key="7">
    <source>
        <dbReference type="ARBA" id="ARBA00022827"/>
    </source>
</evidence>
<feature type="domain" description="Flavodoxin-like" evidence="14">
    <location>
        <begin position="232"/>
        <end position="375"/>
    </location>
</feature>
<dbReference type="InterPro" id="IPR039261">
    <property type="entry name" value="FNR_nucleotide-bd"/>
</dbReference>
<dbReference type="PRINTS" id="PR00371">
    <property type="entry name" value="FPNCR"/>
</dbReference>
<evidence type="ECO:0000256" key="9">
    <source>
        <dbReference type="ARBA" id="ARBA00022989"/>
    </source>
</evidence>
<dbReference type="SUPFAM" id="SSF52343">
    <property type="entry name" value="Ferredoxin reductase-like, C-terminal NADP-linked domain"/>
    <property type="match status" value="1"/>
</dbReference>
<keyword evidence="5 13" id="KW-0812">Transmembrane</keyword>
<dbReference type="EMBL" id="OV170222">
    <property type="protein sequence ID" value="CAH0720869.1"/>
    <property type="molecule type" value="Genomic_DNA"/>
</dbReference>
<dbReference type="GO" id="GO:0010181">
    <property type="term" value="F:FMN binding"/>
    <property type="evidence" value="ECO:0007669"/>
    <property type="project" value="InterPro"/>
</dbReference>
<dbReference type="OrthoDB" id="1856718at2759"/>
<dbReference type="GO" id="GO:0003958">
    <property type="term" value="F:NADPH-hemoprotein reductase activity"/>
    <property type="evidence" value="ECO:0007669"/>
    <property type="project" value="UniProtKB-EC"/>
</dbReference>
<dbReference type="PANTHER" id="PTHR19384">
    <property type="entry name" value="NITRIC OXIDE SYNTHASE-RELATED"/>
    <property type="match status" value="1"/>
</dbReference>
<evidence type="ECO:0000256" key="4">
    <source>
        <dbReference type="ARBA" id="ARBA00022643"/>
    </source>
</evidence>
<evidence type="ECO:0000256" key="3">
    <source>
        <dbReference type="ARBA" id="ARBA00022630"/>
    </source>
</evidence>
<accession>A0A8J9Y825</accession>
<keyword evidence="7" id="KW-0274">FAD</keyword>
<dbReference type="FunFam" id="1.20.990.10:FF:000001">
    <property type="entry name" value="NADPH--cytochrome P450 reductase"/>
    <property type="match status" value="1"/>
</dbReference>
<dbReference type="InterPro" id="IPR023208">
    <property type="entry name" value="P450R"/>
</dbReference>
<comment type="cofactor">
    <cofactor evidence="1">
        <name>FMN</name>
        <dbReference type="ChEBI" id="CHEBI:58210"/>
    </cofactor>
</comment>
<feature type="transmembrane region" description="Helical" evidence="13">
    <location>
        <begin position="169"/>
        <end position="190"/>
    </location>
</feature>
<dbReference type="InterPro" id="IPR017938">
    <property type="entry name" value="Riboflavin_synthase-like_b-brl"/>
</dbReference>